<evidence type="ECO:0000313" key="2">
    <source>
        <dbReference type="Proteomes" id="UP000253919"/>
    </source>
</evidence>
<proteinExistence type="predicted"/>
<protein>
    <submittedName>
        <fullName evidence="1">Uncharacterized protein</fullName>
    </submittedName>
</protein>
<dbReference type="AlphaFoldDB" id="A0A369QL93"/>
<gene>
    <name evidence="1" type="ORF">AHMF7616_02627</name>
</gene>
<comment type="caution">
    <text evidence="1">The sequence shown here is derived from an EMBL/GenBank/DDBJ whole genome shotgun (WGS) entry which is preliminary data.</text>
</comment>
<dbReference type="Proteomes" id="UP000253919">
    <property type="component" value="Unassembled WGS sequence"/>
</dbReference>
<evidence type="ECO:0000313" key="1">
    <source>
        <dbReference type="EMBL" id="RDC64017.1"/>
    </source>
</evidence>
<keyword evidence="2" id="KW-1185">Reference proteome</keyword>
<dbReference type="RefSeq" id="WP_115373227.1">
    <property type="nucleotide sequence ID" value="NZ_QASA01000001.1"/>
</dbReference>
<organism evidence="1 2">
    <name type="scientific">Adhaeribacter pallidiroseus</name>
    <dbReference type="NCBI Taxonomy" id="2072847"/>
    <lineage>
        <taxon>Bacteria</taxon>
        <taxon>Pseudomonadati</taxon>
        <taxon>Bacteroidota</taxon>
        <taxon>Cytophagia</taxon>
        <taxon>Cytophagales</taxon>
        <taxon>Hymenobacteraceae</taxon>
        <taxon>Adhaeribacter</taxon>
    </lineage>
</organism>
<name>A0A369QL93_9BACT</name>
<accession>A0A369QL93</accession>
<dbReference type="EMBL" id="QASA01000001">
    <property type="protein sequence ID" value="RDC64017.1"/>
    <property type="molecule type" value="Genomic_DNA"/>
</dbReference>
<dbReference type="OrthoDB" id="893688at2"/>
<reference evidence="1 2" key="1">
    <citation type="submission" date="2018-04" db="EMBL/GenBank/DDBJ databases">
        <title>Adhaeribacter sp. HMF7616 genome sequencing and assembly.</title>
        <authorList>
            <person name="Kang H."/>
            <person name="Kang J."/>
            <person name="Cha I."/>
            <person name="Kim H."/>
            <person name="Joh K."/>
        </authorList>
    </citation>
    <scope>NUCLEOTIDE SEQUENCE [LARGE SCALE GENOMIC DNA]</scope>
    <source>
        <strain evidence="1 2">HMF7616</strain>
    </source>
</reference>
<sequence length="131" mass="15649">MSELEKSKDNKFSGSDKIYRDILEKLRATFKKYNYIPEIAACEQAGLQIRPRGNSQEERTEYLLEIVMGLLQAVPNSPFIEELFNNFLKDYIHFVNPEHVYHLAEYYLTDDFILKHKSEWLQDQKPKIRYI</sequence>